<reference evidence="2 3" key="2">
    <citation type="journal article" date="2017" name="Genome Announc.">
        <title>Draft Genome Sequences of Four Alkaliphilic Bacteria Belonging to the Anaerobacillus Genus.</title>
        <authorList>
            <person name="Bassil N.M."/>
            <person name="Lloyd J.R."/>
        </authorList>
    </citation>
    <scope>NUCLEOTIDE SEQUENCE [LARGE SCALE GENOMIC DNA]</scope>
    <source>
        <strain evidence="2 3">NB2006</strain>
    </source>
</reference>
<protein>
    <submittedName>
        <fullName evidence="1">Uncharacterized protein</fullName>
    </submittedName>
</protein>
<dbReference type="KEGG" id="aia:AWH56_023140"/>
<name>A0A1S2LJ13_9BACI</name>
<dbReference type="OrthoDB" id="2589718at2"/>
<sequence length="183" mass="20289">MGLIFILSLSGLFGLWINGISYISNNVEGYFNNAHTVDGEFVVEIDLSDFASNEGKTLYDDGENQIYVSRVFVHNKSDYQVSFRSSGNYSLSGATLVSGIEHAYSKNGFTSLFHAEAKATYRGKTFALSPSGSSGLNYRDGDEFGFYLFPSGNEIDIYLVEESIVEVTITNLHVNLWARKVSR</sequence>
<reference evidence="2" key="4">
    <citation type="submission" date="2020-10" db="EMBL/GenBank/DDBJ databases">
        <authorList>
            <person name="Bassil N.M."/>
            <person name="Lloyd J.R."/>
        </authorList>
    </citation>
    <scope>NUCLEOTIDE SEQUENCE</scope>
    <source>
        <strain evidence="2">NB2006</strain>
    </source>
</reference>
<dbReference type="Proteomes" id="UP000180175">
    <property type="component" value="Chromosome"/>
</dbReference>
<evidence type="ECO:0000313" key="1">
    <source>
        <dbReference type="EMBL" id="OIJ12220.1"/>
    </source>
</evidence>
<dbReference type="EMBL" id="CP063356">
    <property type="protein sequence ID" value="QOY35539.1"/>
    <property type="molecule type" value="Genomic_DNA"/>
</dbReference>
<evidence type="ECO:0000313" key="3">
    <source>
        <dbReference type="Proteomes" id="UP000180175"/>
    </source>
</evidence>
<keyword evidence="3" id="KW-1185">Reference proteome</keyword>
<gene>
    <name evidence="2" type="ORF">AWH56_023140</name>
    <name evidence="1" type="ORF">AWH56_14750</name>
</gene>
<reference evidence="2 3" key="3">
    <citation type="journal article" date="2019" name="Int. J. Syst. Evol. Microbiol.">
        <title>Anaerobacillus isosaccharinicus sp. nov., an alkaliphilic bacterium which degrades isosaccharinic acid.</title>
        <authorList>
            <person name="Bassil N.M."/>
            <person name="Lloyd J.R."/>
        </authorList>
    </citation>
    <scope>NUCLEOTIDE SEQUENCE [LARGE SCALE GENOMIC DNA]</scope>
    <source>
        <strain evidence="2 3">NB2006</strain>
    </source>
</reference>
<dbReference type="RefSeq" id="WP_071317797.1">
    <property type="nucleotide sequence ID" value="NZ_CP063356.2"/>
</dbReference>
<organism evidence="1 3">
    <name type="scientific">Anaerobacillus isosaccharinicus</name>
    <dbReference type="NCBI Taxonomy" id="1532552"/>
    <lineage>
        <taxon>Bacteria</taxon>
        <taxon>Bacillati</taxon>
        <taxon>Bacillota</taxon>
        <taxon>Bacilli</taxon>
        <taxon>Bacillales</taxon>
        <taxon>Bacillaceae</taxon>
        <taxon>Anaerobacillus</taxon>
    </lineage>
</organism>
<dbReference type="AlphaFoldDB" id="A0A1S2LJ13"/>
<dbReference type="EMBL" id="LQXD01000129">
    <property type="protein sequence ID" value="OIJ12220.1"/>
    <property type="molecule type" value="Genomic_DNA"/>
</dbReference>
<proteinExistence type="predicted"/>
<accession>A0A1S2LJ13</accession>
<reference evidence="1 3" key="1">
    <citation type="submission" date="2016-10" db="EMBL/GenBank/DDBJ databases">
        <title>Draft genome sequences of four alkaliphilic bacteria belonging to the Anaerobacillus genus.</title>
        <authorList>
            <person name="Bassil N.M."/>
            <person name="Lloyd J.R."/>
        </authorList>
    </citation>
    <scope>NUCLEOTIDE SEQUENCE [LARGE SCALE GENOMIC DNA]</scope>
    <source>
        <strain evidence="1 3">NB2006</strain>
    </source>
</reference>
<evidence type="ECO:0000313" key="2">
    <source>
        <dbReference type="EMBL" id="QOY35539.1"/>
    </source>
</evidence>